<dbReference type="EMBL" id="QNUK01000297">
    <property type="protein sequence ID" value="KAF5895958.1"/>
    <property type="molecule type" value="Genomic_DNA"/>
</dbReference>
<organism evidence="1 2">
    <name type="scientific">Clarias magur</name>
    <name type="common">Asian catfish</name>
    <name type="synonym">Macropteronotus magur</name>
    <dbReference type="NCBI Taxonomy" id="1594786"/>
    <lineage>
        <taxon>Eukaryota</taxon>
        <taxon>Metazoa</taxon>
        <taxon>Chordata</taxon>
        <taxon>Craniata</taxon>
        <taxon>Vertebrata</taxon>
        <taxon>Euteleostomi</taxon>
        <taxon>Actinopterygii</taxon>
        <taxon>Neopterygii</taxon>
        <taxon>Teleostei</taxon>
        <taxon>Ostariophysi</taxon>
        <taxon>Siluriformes</taxon>
        <taxon>Clariidae</taxon>
        <taxon>Clarias</taxon>
    </lineage>
</organism>
<dbReference type="AlphaFoldDB" id="A0A8J4TX10"/>
<sequence>MDVEVNVDGEPLYSTLETTLTFDASTHQLDFTINQPQTDNCNRSDATISDYFNPGRSKEITYSSRYIETKKKGMISQMTLLQSCHESFHLASHARERQQEALKLRSARETSDVVLRNKTVCSQIPLIPGILLARTLLRTWGRQGWRTMACLRDPAKNFVMATMIKFMLMTL</sequence>
<dbReference type="Proteomes" id="UP000727407">
    <property type="component" value="Unassembled WGS sequence"/>
</dbReference>
<gene>
    <name evidence="1" type="primary">plch1</name>
    <name evidence="1" type="ORF">DAT39_014312</name>
</gene>
<proteinExistence type="predicted"/>
<accession>A0A8J4TX10</accession>
<protein>
    <submittedName>
        <fullName evidence="1">1-phosphatidylinositol 4,5-bisphosphate phosphodiesterase eta-1 isoform X2</fullName>
    </submittedName>
</protein>
<reference evidence="1" key="1">
    <citation type="submission" date="2020-07" db="EMBL/GenBank/DDBJ databases">
        <title>Clarias magur genome sequencing, assembly and annotation.</title>
        <authorList>
            <person name="Kushwaha B."/>
            <person name="Kumar R."/>
            <person name="Das P."/>
            <person name="Joshi C.G."/>
            <person name="Kumar D."/>
            <person name="Nagpure N.S."/>
            <person name="Pandey M."/>
            <person name="Agarwal S."/>
            <person name="Srivastava S."/>
            <person name="Singh M."/>
            <person name="Sahoo L."/>
            <person name="Jayasankar P."/>
            <person name="Meher P.K."/>
            <person name="Koringa P.G."/>
            <person name="Iquebal M.A."/>
            <person name="Das S.P."/>
            <person name="Bit A."/>
            <person name="Patnaik S."/>
            <person name="Patel N."/>
            <person name="Shah T.M."/>
            <person name="Hinsu A."/>
            <person name="Jena J.K."/>
        </authorList>
    </citation>
    <scope>NUCLEOTIDE SEQUENCE</scope>
    <source>
        <strain evidence="1">CIFAMagur01</strain>
        <tissue evidence="1">Testis</tissue>
    </source>
</reference>
<keyword evidence="2" id="KW-1185">Reference proteome</keyword>
<evidence type="ECO:0000313" key="1">
    <source>
        <dbReference type="EMBL" id="KAF5895958.1"/>
    </source>
</evidence>
<name>A0A8J4TX10_CLAMG</name>
<comment type="caution">
    <text evidence="1">The sequence shown here is derived from an EMBL/GenBank/DDBJ whole genome shotgun (WGS) entry which is preliminary data.</text>
</comment>
<evidence type="ECO:0000313" key="2">
    <source>
        <dbReference type="Proteomes" id="UP000727407"/>
    </source>
</evidence>